<evidence type="ECO:0000313" key="4">
    <source>
        <dbReference type="Proteomes" id="UP000194798"/>
    </source>
</evidence>
<dbReference type="PANTHER" id="PTHR33393:SF11">
    <property type="entry name" value="POLYGLUTAMINE SYNTHESIS ACCESSORY PROTEIN RV0574C-RELATED"/>
    <property type="match status" value="1"/>
</dbReference>
<comment type="similarity">
    <text evidence="1">Belongs to the CapA family.</text>
</comment>
<reference evidence="3 4" key="1">
    <citation type="submission" date="2016-12" db="EMBL/GenBank/DDBJ databases">
        <title>Thioflexothrix psekupsii D3 genome sequencing and assembly.</title>
        <authorList>
            <person name="Fomenkov A."/>
            <person name="Vincze T."/>
            <person name="Grabovich M."/>
            <person name="Anton B.P."/>
            <person name="Dubinina G."/>
            <person name="Orlova M."/>
            <person name="Belousova E."/>
            <person name="Roberts R.J."/>
        </authorList>
    </citation>
    <scope>NUCLEOTIDE SEQUENCE [LARGE SCALE GENOMIC DNA]</scope>
    <source>
        <strain evidence="3">D3</strain>
    </source>
</reference>
<dbReference type="AlphaFoldDB" id="A0A251X6H4"/>
<dbReference type="InterPro" id="IPR029052">
    <property type="entry name" value="Metallo-depent_PP-like"/>
</dbReference>
<feature type="domain" description="Capsule synthesis protein CapA" evidence="2">
    <location>
        <begin position="53"/>
        <end position="293"/>
    </location>
</feature>
<comment type="caution">
    <text evidence="3">The sequence shown here is derived from an EMBL/GenBank/DDBJ whole genome shotgun (WGS) entry which is preliminary data.</text>
</comment>
<dbReference type="EMBL" id="MSLT01000019">
    <property type="protein sequence ID" value="OUD12897.1"/>
    <property type="molecule type" value="Genomic_DNA"/>
</dbReference>
<protein>
    <submittedName>
        <fullName evidence="3">Capsule biosynthesis protein CapA</fullName>
    </submittedName>
</protein>
<sequence length="370" mass="40409">MILIIVVISWGAVVMLINTFAHLNGALKPARGLFLILLLLNVHATVFAKEVITVAGVGDVMLGTDYPQDDLPPNQGQDLMKAVQSILQEADLAFGNLEGAVLDGGQSSKVGCKNCFAFRMPEYLAPLLPAAGFDVMSVANNHARDFGLQGFKNTERLLGEMGIEYAGSEERPSVTFVKDGVRYGFAAFSANQGMADLRDIPTAQRIVRDLANNSDIVIVSFHGGAEGRSHQRVTRRMETFYGENRGNVYEFAHAVVDAGADIVFGHGPHVTRAVEVYQDRFIAYSLGNFCTYGPFNVSGPNGVAPIITVHVTPSGEFVKAHVTSTRQEKRGRVLLDDSNQVLKLLQKLTQTDFPEQKLLINDSGWIEQKR</sequence>
<evidence type="ECO:0000313" key="3">
    <source>
        <dbReference type="EMBL" id="OUD12897.1"/>
    </source>
</evidence>
<dbReference type="CDD" id="cd07381">
    <property type="entry name" value="MPP_CapA"/>
    <property type="match status" value="1"/>
</dbReference>
<dbReference type="SUPFAM" id="SSF56300">
    <property type="entry name" value="Metallo-dependent phosphatases"/>
    <property type="match status" value="1"/>
</dbReference>
<dbReference type="InterPro" id="IPR019079">
    <property type="entry name" value="Capsule_synth_CapA"/>
</dbReference>
<gene>
    <name evidence="3" type="ORF">TPSD3_12200</name>
</gene>
<dbReference type="InterPro" id="IPR052169">
    <property type="entry name" value="CW_Biosynth-Accessory"/>
</dbReference>
<name>A0A251X6H4_9GAMM</name>
<accession>A0A251X6H4</accession>
<dbReference type="Pfam" id="PF09587">
    <property type="entry name" value="PGA_cap"/>
    <property type="match status" value="1"/>
</dbReference>
<dbReference type="Gene3D" id="3.60.21.10">
    <property type="match status" value="1"/>
</dbReference>
<evidence type="ECO:0000259" key="2">
    <source>
        <dbReference type="SMART" id="SM00854"/>
    </source>
</evidence>
<keyword evidence="4" id="KW-1185">Reference proteome</keyword>
<dbReference type="Proteomes" id="UP000194798">
    <property type="component" value="Unassembled WGS sequence"/>
</dbReference>
<organism evidence="3 4">
    <name type="scientific">Thioflexithrix psekupsensis</name>
    <dbReference type="NCBI Taxonomy" id="1570016"/>
    <lineage>
        <taxon>Bacteria</taxon>
        <taxon>Pseudomonadati</taxon>
        <taxon>Pseudomonadota</taxon>
        <taxon>Gammaproteobacteria</taxon>
        <taxon>Thiotrichales</taxon>
        <taxon>Thioflexithrix</taxon>
    </lineage>
</organism>
<dbReference type="SMART" id="SM00854">
    <property type="entry name" value="PGA_cap"/>
    <property type="match status" value="1"/>
</dbReference>
<dbReference type="PANTHER" id="PTHR33393">
    <property type="entry name" value="POLYGLUTAMINE SYNTHESIS ACCESSORY PROTEIN RV0574C-RELATED"/>
    <property type="match status" value="1"/>
</dbReference>
<proteinExistence type="inferred from homology"/>
<evidence type="ECO:0000256" key="1">
    <source>
        <dbReference type="ARBA" id="ARBA00005662"/>
    </source>
</evidence>